<dbReference type="InterPro" id="IPR005303">
    <property type="entry name" value="MOCOS_middle"/>
</dbReference>
<dbReference type="PROSITE" id="PS51340">
    <property type="entry name" value="MOSC"/>
    <property type="match status" value="1"/>
</dbReference>
<gene>
    <name evidence="2" type="ORF">EFK50_09955</name>
</gene>
<dbReference type="InterPro" id="IPR011037">
    <property type="entry name" value="Pyrv_Knase-like_insert_dom_sf"/>
</dbReference>
<dbReference type="Proteomes" id="UP000267128">
    <property type="component" value="Unassembled WGS sequence"/>
</dbReference>
<dbReference type="Pfam" id="PF03473">
    <property type="entry name" value="MOSC"/>
    <property type="match status" value="1"/>
</dbReference>
<organism evidence="2 3">
    <name type="scientific">Nocardioides marmoriginsengisoli</name>
    <dbReference type="NCBI Taxonomy" id="661483"/>
    <lineage>
        <taxon>Bacteria</taxon>
        <taxon>Bacillati</taxon>
        <taxon>Actinomycetota</taxon>
        <taxon>Actinomycetes</taxon>
        <taxon>Propionibacteriales</taxon>
        <taxon>Nocardioidaceae</taxon>
        <taxon>Nocardioides</taxon>
    </lineage>
</organism>
<dbReference type="Pfam" id="PF03476">
    <property type="entry name" value="MOSC_N"/>
    <property type="match status" value="1"/>
</dbReference>
<dbReference type="PANTHER" id="PTHR14237:SF19">
    <property type="entry name" value="MITOCHONDRIAL AMIDOXIME REDUCING COMPONENT 1"/>
    <property type="match status" value="1"/>
</dbReference>
<dbReference type="SUPFAM" id="SSF141673">
    <property type="entry name" value="MOSC N-terminal domain-like"/>
    <property type="match status" value="1"/>
</dbReference>
<keyword evidence="3" id="KW-1185">Reference proteome</keyword>
<accession>A0A3N0CF86</accession>
<dbReference type="AlphaFoldDB" id="A0A3N0CF86"/>
<comment type="caution">
    <text evidence="2">The sequence shown here is derived from an EMBL/GenBank/DDBJ whole genome shotgun (WGS) entry which is preliminary data.</text>
</comment>
<dbReference type="PANTHER" id="PTHR14237">
    <property type="entry name" value="MOLYBDOPTERIN COFACTOR SULFURASE MOSC"/>
    <property type="match status" value="1"/>
</dbReference>
<name>A0A3N0CF86_9ACTN</name>
<evidence type="ECO:0000313" key="3">
    <source>
        <dbReference type="Proteomes" id="UP000267128"/>
    </source>
</evidence>
<protein>
    <submittedName>
        <fullName evidence="2">MOSC domain-containing protein</fullName>
    </submittedName>
</protein>
<dbReference type="SUPFAM" id="SSF50800">
    <property type="entry name" value="PK beta-barrel domain-like"/>
    <property type="match status" value="1"/>
</dbReference>
<dbReference type="OrthoDB" id="9793178at2"/>
<evidence type="ECO:0000313" key="2">
    <source>
        <dbReference type="EMBL" id="RNL62122.1"/>
    </source>
</evidence>
<sequence length="282" mass="31189">MAAMKVTGLAIHPVKSTAIRPVSTASVSPGGFAGDRRWMVVDDDGTLVSARELRTLFRVTADTPETEPGLDVPLRLRSRGFDPIDVAEPDTALVDLRMHGNELRGRPAAESAHEWIRAATGRADLRLIWCDDPTRRTFEREWARPGDHAAYTDSCPVTLASLASLRQLNDWIAEGAVERGEEPPAPLPIERFRPNVVIDGELPFAEDDWSEVRIGEVLYRKPKRVDRCVMTTISPDDLSSSKEPIRTLAKHRLVDRATWFAIHLIPLEAGTIAVGDAVIPQP</sequence>
<dbReference type="GO" id="GO:0030151">
    <property type="term" value="F:molybdenum ion binding"/>
    <property type="evidence" value="ECO:0007669"/>
    <property type="project" value="InterPro"/>
</dbReference>
<feature type="domain" description="MOSC" evidence="1">
    <location>
        <begin position="131"/>
        <end position="281"/>
    </location>
</feature>
<reference evidence="2 3" key="1">
    <citation type="submission" date="2018-11" db="EMBL/GenBank/DDBJ databases">
        <authorList>
            <person name="Li F."/>
        </authorList>
    </citation>
    <scope>NUCLEOTIDE SEQUENCE [LARGE SCALE GENOMIC DNA]</scope>
    <source>
        <strain evidence="2 3">Gsoil 097</strain>
    </source>
</reference>
<dbReference type="GO" id="GO:0003824">
    <property type="term" value="F:catalytic activity"/>
    <property type="evidence" value="ECO:0007669"/>
    <property type="project" value="InterPro"/>
</dbReference>
<dbReference type="InterPro" id="IPR005302">
    <property type="entry name" value="MoCF_Sase_C"/>
</dbReference>
<evidence type="ECO:0000259" key="1">
    <source>
        <dbReference type="PROSITE" id="PS51340"/>
    </source>
</evidence>
<dbReference type="GO" id="GO:0030170">
    <property type="term" value="F:pyridoxal phosphate binding"/>
    <property type="evidence" value="ECO:0007669"/>
    <property type="project" value="InterPro"/>
</dbReference>
<dbReference type="EMBL" id="RJSE01000007">
    <property type="protein sequence ID" value="RNL62122.1"/>
    <property type="molecule type" value="Genomic_DNA"/>
</dbReference>
<proteinExistence type="predicted"/>